<protein>
    <submittedName>
        <fullName evidence="5">Protease</fullName>
    </submittedName>
</protein>
<feature type="domain" description="Metalloprotease TldD/E N-terminal" evidence="2">
    <location>
        <begin position="21"/>
        <end position="80"/>
    </location>
</feature>
<evidence type="ECO:0000259" key="3">
    <source>
        <dbReference type="Pfam" id="PF19289"/>
    </source>
</evidence>
<sequence length="449" mass="48891">MNHLDRYRHALRTLPEGVSEAEVDAERRVSTTVKCSGGEIVETGSSDTTELFVRASGDKTGYAYTQDLEEEPEGVFTKALRNASQVELTQRDRLNGAFVRRASPDGIANSDIQSMKKIAGELENVVRDADRYVSSVTVEIRAEGFSRSVINSRGLDVETSMSLYSATATVMAEKNGLQYNASCYSSTKEPDHFVLEGFKERIAADLSHQYEATEIGSGEYRVLLDSTVVTNILMTAWQLFSGIKYNDGSSALSGRLGETIGSPFFSVVDSPSHELTAYRYEFDCEGSPCVKQVLVDKGKLVGLMHNISSATKLGVSSSGNAGRYALLSGSIPTDIIITPRIIYVEPGSKSVGELLEELGDGIYVTNSYDVFHSINIGSGWFSIPCRGTVIKGGIEDRNVTGMTMNGKLTNLFARVMAAGKDLYIEEFLRKSYCVGAPSLLIEKLQINGK</sequence>
<dbReference type="RefSeq" id="WP_169700117.1">
    <property type="nucleotide sequence ID" value="NZ_LS974202.1"/>
</dbReference>
<gene>
    <name evidence="5" type="ORF">MESINF_2493</name>
</gene>
<evidence type="ECO:0000313" key="5">
    <source>
        <dbReference type="EMBL" id="SSC13933.1"/>
    </source>
</evidence>
<feature type="domain" description="Metalloprotease TldD/E C-terminal" evidence="3">
    <location>
        <begin position="217"/>
        <end position="448"/>
    </location>
</feature>
<dbReference type="PANTHER" id="PTHR43421">
    <property type="entry name" value="METALLOPROTEASE PMBA"/>
    <property type="match status" value="1"/>
</dbReference>
<keyword evidence="5" id="KW-0378">Hydrolase</keyword>
<dbReference type="InterPro" id="IPR036059">
    <property type="entry name" value="TldD/PmbA_sf"/>
</dbReference>
<reference evidence="5 6" key="1">
    <citation type="submission" date="2017-01" db="EMBL/GenBank/DDBJ databases">
        <authorList>
            <person name="Erauso G."/>
        </authorList>
    </citation>
    <scope>NUCLEOTIDE SEQUENCE [LARGE SCALE GENOMIC DNA]</scope>
    <source>
        <strain evidence="5">MESINF1</strain>
    </source>
</reference>
<dbReference type="InterPro" id="IPR047657">
    <property type="entry name" value="PmbA"/>
</dbReference>
<accession>A0A7Z7PSL0</accession>
<proteinExistence type="inferred from homology"/>
<dbReference type="GO" id="GO:0008237">
    <property type="term" value="F:metallopeptidase activity"/>
    <property type="evidence" value="ECO:0007669"/>
    <property type="project" value="InterPro"/>
</dbReference>
<organism evidence="5 6">
    <name type="scientific">Mesotoga infera</name>
    <dbReference type="NCBI Taxonomy" id="1236046"/>
    <lineage>
        <taxon>Bacteria</taxon>
        <taxon>Thermotogati</taxon>
        <taxon>Thermotogota</taxon>
        <taxon>Thermotogae</taxon>
        <taxon>Kosmotogales</taxon>
        <taxon>Kosmotogaceae</taxon>
        <taxon>Mesotoga</taxon>
    </lineage>
</organism>
<dbReference type="SUPFAM" id="SSF111283">
    <property type="entry name" value="Putative modulator of DNA gyrase, PmbA/TldD"/>
    <property type="match status" value="1"/>
</dbReference>
<dbReference type="Pfam" id="PF19289">
    <property type="entry name" value="PmbA_TldD_3rd"/>
    <property type="match status" value="1"/>
</dbReference>
<dbReference type="InterPro" id="IPR002510">
    <property type="entry name" value="Metalloprtase-TldD/E_N"/>
</dbReference>
<keyword evidence="5" id="KW-0645">Protease</keyword>
<name>A0A7Z7PSL0_9BACT</name>
<dbReference type="GO" id="GO:0005829">
    <property type="term" value="C:cytosol"/>
    <property type="evidence" value="ECO:0007669"/>
    <property type="project" value="TreeGrafter"/>
</dbReference>
<evidence type="ECO:0000313" key="6">
    <source>
        <dbReference type="Proteomes" id="UP000250796"/>
    </source>
</evidence>
<dbReference type="GO" id="GO:0006508">
    <property type="term" value="P:proteolysis"/>
    <property type="evidence" value="ECO:0007669"/>
    <property type="project" value="UniProtKB-KW"/>
</dbReference>
<dbReference type="InterPro" id="IPR045569">
    <property type="entry name" value="Metalloprtase-TldD/E_C"/>
</dbReference>
<comment type="similarity">
    <text evidence="1">Belongs to the peptidase U62 family.</text>
</comment>
<dbReference type="InterPro" id="IPR035068">
    <property type="entry name" value="TldD/PmbA_N"/>
</dbReference>
<dbReference type="AlphaFoldDB" id="A0A7Z7PSL0"/>
<dbReference type="Proteomes" id="UP000250796">
    <property type="component" value="Chromosome MESINF"/>
</dbReference>
<keyword evidence="6" id="KW-1185">Reference proteome</keyword>
<dbReference type="InterPro" id="IPR045570">
    <property type="entry name" value="Metalloprtase-TldD/E_cen_dom"/>
</dbReference>
<dbReference type="KEGG" id="minf:MESINF_2493"/>
<evidence type="ECO:0000259" key="4">
    <source>
        <dbReference type="Pfam" id="PF19290"/>
    </source>
</evidence>
<dbReference type="EMBL" id="LS974202">
    <property type="protein sequence ID" value="SSC13933.1"/>
    <property type="molecule type" value="Genomic_DNA"/>
</dbReference>
<dbReference type="Gene3D" id="3.30.2290.10">
    <property type="entry name" value="PmbA/TldD superfamily"/>
    <property type="match status" value="1"/>
</dbReference>
<dbReference type="PANTHER" id="PTHR43421:SF1">
    <property type="entry name" value="METALLOPROTEASE PMBA"/>
    <property type="match status" value="1"/>
</dbReference>
<evidence type="ECO:0000256" key="1">
    <source>
        <dbReference type="ARBA" id="ARBA00005836"/>
    </source>
</evidence>
<feature type="domain" description="Metalloprotease TldD/E central" evidence="4">
    <location>
        <begin position="115"/>
        <end position="177"/>
    </location>
</feature>
<dbReference type="Pfam" id="PF01523">
    <property type="entry name" value="PmbA_TldD_1st"/>
    <property type="match status" value="1"/>
</dbReference>
<evidence type="ECO:0000259" key="2">
    <source>
        <dbReference type="Pfam" id="PF01523"/>
    </source>
</evidence>
<dbReference type="Pfam" id="PF19290">
    <property type="entry name" value="PmbA_TldD_2nd"/>
    <property type="match status" value="1"/>
</dbReference>